<dbReference type="Pfam" id="PF21365">
    <property type="entry name" value="Glyco_hydro_31_3rd"/>
    <property type="match status" value="1"/>
</dbReference>
<accession>A0AA89BYB6</accession>
<keyword evidence="5" id="KW-1133">Transmembrane helix</keyword>
<dbReference type="PANTHER" id="PTHR43053:SF4">
    <property type="entry name" value="MYOGENESIS-REGULATING GLYCOSIDASE"/>
    <property type="match status" value="1"/>
</dbReference>
<feature type="domain" description="Glycoside hydrolase family 31 TIM barrel" evidence="6">
    <location>
        <begin position="281"/>
        <end position="460"/>
    </location>
</feature>
<evidence type="ECO:0000259" key="7">
    <source>
        <dbReference type="Pfam" id="PF21365"/>
    </source>
</evidence>
<evidence type="ECO:0000256" key="2">
    <source>
        <dbReference type="ARBA" id="ARBA00022801"/>
    </source>
</evidence>
<dbReference type="InterPro" id="IPR017853">
    <property type="entry name" value="GH"/>
</dbReference>
<dbReference type="Gene3D" id="2.60.40.1180">
    <property type="entry name" value="Golgi alpha-mannosidase II"/>
    <property type="match status" value="1"/>
</dbReference>
<keyword evidence="9" id="KW-1185">Reference proteome</keyword>
<dbReference type="InterPro" id="IPR050985">
    <property type="entry name" value="Alpha-glycosidase_related"/>
</dbReference>
<reference evidence="8" key="1">
    <citation type="submission" date="2019-08" db="EMBL/GenBank/DDBJ databases">
        <title>The improved chromosome-level genome for the pearl oyster Pinctada fucata martensii using PacBio sequencing and Hi-C.</title>
        <authorList>
            <person name="Zheng Z."/>
        </authorList>
    </citation>
    <scope>NUCLEOTIDE SEQUENCE</scope>
    <source>
        <strain evidence="8">ZZ-2019</strain>
        <tissue evidence="8">Adductor muscle</tissue>
    </source>
</reference>
<keyword evidence="2 4" id="KW-0378">Hydrolase</keyword>
<dbReference type="InterPro" id="IPR048395">
    <property type="entry name" value="Glyco_hydro_31_C"/>
</dbReference>
<dbReference type="Pfam" id="PF01055">
    <property type="entry name" value="Glyco_hydro_31_2nd"/>
    <property type="match status" value="1"/>
</dbReference>
<evidence type="ECO:0000313" key="8">
    <source>
        <dbReference type="EMBL" id="KAK3087194.1"/>
    </source>
</evidence>
<protein>
    <recommendedName>
        <fullName evidence="10">Myogenesis-regulating glycosidase</fullName>
    </recommendedName>
</protein>
<evidence type="ECO:0000256" key="1">
    <source>
        <dbReference type="ARBA" id="ARBA00007806"/>
    </source>
</evidence>
<name>A0AA89BYB6_PINIB</name>
<keyword evidence="3 4" id="KW-0326">Glycosidase</keyword>
<comment type="caution">
    <text evidence="8">The sequence shown here is derived from an EMBL/GenBank/DDBJ whole genome shotgun (WGS) entry which is preliminary data.</text>
</comment>
<evidence type="ECO:0008006" key="10">
    <source>
        <dbReference type="Google" id="ProtNLM"/>
    </source>
</evidence>
<dbReference type="Proteomes" id="UP001186944">
    <property type="component" value="Unassembled WGS sequence"/>
</dbReference>
<keyword evidence="5" id="KW-0812">Transmembrane</keyword>
<dbReference type="PANTHER" id="PTHR43053">
    <property type="entry name" value="GLYCOSIDASE FAMILY 31"/>
    <property type="match status" value="1"/>
</dbReference>
<dbReference type="GO" id="GO:0004553">
    <property type="term" value="F:hydrolase activity, hydrolyzing O-glycosyl compounds"/>
    <property type="evidence" value="ECO:0007669"/>
    <property type="project" value="InterPro"/>
</dbReference>
<organism evidence="8 9">
    <name type="scientific">Pinctada imbricata</name>
    <name type="common">Atlantic pearl-oyster</name>
    <name type="synonym">Pinctada martensii</name>
    <dbReference type="NCBI Taxonomy" id="66713"/>
    <lineage>
        <taxon>Eukaryota</taxon>
        <taxon>Metazoa</taxon>
        <taxon>Spiralia</taxon>
        <taxon>Lophotrochozoa</taxon>
        <taxon>Mollusca</taxon>
        <taxon>Bivalvia</taxon>
        <taxon>Autobranchia</taxon>
        <taxon>Pteriomorphia</taxon>
        <taxon>Pterioida</taxon>
        <taxon>Pterioidea</taxon>
        <taxon>Pteriidae</taxon>
        <taxon>Pinctada</taxon>
    </lineage>
</organism>
<dbReference type="InterPro" id="IPR000322">
    <property type="entry name" value="Glyco_hydro_31_TIM"/>
</dbReference>
<dbReference type="SUPFAM" id="SSF51011">
    <property type="entry name" value="Glycosyl hydrolase domain"/>
    <property type="match status" value="1"/>
</dbReference>
<dbReference type="GO" id="GO:0005975">
    <property type="term" value="P:carbohydrate metabolic process"/>
    <property type="evidence" value="ECO:0007669"/>
    <property type="project" value="InterPro"/>
</dbReference>
<comment type="similarity">
    <text evidence="1 4">Belongs to the glycosyl hydrolase 31 family.</text>
</comment>
<dbReference type="CDD" id="cd06592">
    <property type="entry name" value="GH31_NET37"/>
    <property type="match status" value="1"/>
</dbReference>
<feature type="domain" description="Glycosyl hydrolase family 31 C-terminal" evidence="7">
    <location>
        <begin position="552"/>
        <end position="632"/>
    </location>
</feature>
<evidence type="ECO:0000256" key="4">
    <source>
        <dbReference type="RuleBase" id="RU361185"/>
    </source>
</evidence>
<evidence type="ECO:0000259" key="6">
    <source>
        <dbReference type="Pfam" id="PF01055"/>
    </source>
</evidence>
<feature type="transmembrane region" description="Helical" evidence="5">
    <location>
        <begin position="12"/>
        <end position="29"/>
    </location>
</feature>
<evidence type="ECO:0000256" key="3">
    <source>
        <dbReference type="ARBA" id="ARBA00023295"/>
    </source>
</evidence>
<dbReference type="SUPFAM" id="SSF51445">
    <property type="entry name" value="(Trans)glycosidases"/>
    <property type="match status" value="1"/>
</dbReference>
<dbReference type="AlphaFoldDB" id="A0AA89BYB6"/>
<dbReference type="Gene3D" id="3.20.20.80">
    <property type="entry name" value="Glycosidases"/>
    <property type="match status" value="2"/>
</dbReference>
<dbReference type="EMBL" id="VSWD01000011">
    <property type="protein sequence ID" value="KAK3087194.1"/>
    <property type="molecule type" value="Genomic_DNA"/>
</dbReference>
<gene>
    <name evidence="8" type="ORF">FSP39_002944</name>
</gene>
<proteinExistence type="inferred from homology"/>
<evidence type="ECO:0000256" key="5">
    <source>
        <dbReference type="SAM" id="Phobius"/>
    </source>
</evidence>
<dbReference type="InterPro" id="IPR013780">
    <property type="entry name" value="Glyco_hydro_b"/>
</dbReference>
<keyword evidence="5" id="KW-0472">Membrane</keyword>
<evidence type="ECO:0000313" key="9">
    <source>
        <dbReference type="Proteomes" id="UP001186944"/>
    </source>
</evidence>
<sequence>MGQAGGRWKVGTVLFILVVCCVIIGIVVWQTTKTKNKTPDQQSSAGQQTQSSQSFNLGILNISTKDLSLRVRKQENYVLVGQLGIGEQSGSFENCSDNYGGDSICLVWKNDTRLHIQRKREQETECFTITWEVLTCVDHVLQDCFEVGKAHWYGGYEDWYQYWPFEKTTRNLSAYITNDSYQKGIGGVQERYFFSTQGVVIYVEEDVPLYLSFNASADGNICLVSKYEKYPFQNAQKKLPQLKYHVCVDQNVKTIHEYASKRFIQRPTGIPDPKLFRYPIWSTWAQYHKDINQSIVLDYAKNILDYGFPHSQIEIDDDWTPKYGDMDFNTAKFPDPKEMINELTDLGFRVTVWLHPFFNIDSQAFTEAKTNKYLIRQLDSEIPALVSWWDGDAAGILDTSNEEAIEWYLNKTDYLRQTYNISSFKFDAGETAWLPNAYSSANSLDVPNIYTKKWAELAYRSDPDIRHQEVRVGFKSQNLPIFVRMLDKDTNWDYTNGLKTLIPTALTLEYSFSIVPWQFDEETINITRNFLELHENYTDLIIDLANQSTTTGAPIIRPLWWIDPEDEDAQVIDSEFLLGDTILVAPILDDGARQRDIYLPKGKWMDMLYNNVTDGPQWLTGYPADLHELPYFKIVT</sequence>